<dbReference type="AlphaFoldDB" id="A0A9P7JUC3"/>
<dbReference type="InterPro" id="IPR000719">
    <property type="entry name" value="Prot_kinase_dom"/>
</dbReference>
<evidence type="ECO:0000313" key="3">
    <source>
        <dbReference type="Proteomes" id="UP000823399"/>
    </source>
</evidence>
<sequence>REIKIWLKLDHENIVPLWGVADGFGCLPALVSPWLADWIPSAGARKAFLQQKVCTVNSQIEAVHSRSITHGDLSGNNVLDVIDKDGKASLTDPGLSALVPERRSQALVPTNCEGPAPYMAPE</sequence>
<keyword evidence="3" id="KW-1185">Reference proteome</keyword>
<dbReference type="Gene3D" id="1.10.510.10">
    <property type="entry name" value="Transferase(Phosphotransferase) domain 1"/>
    <property type="match status" value="1"/>
</dbReference>
<dbReference type="GO" id="GO:0005524">
    <property type="term" value="F:ATP binding"/>
    <property type="evidence" value="ECO:0007669"/>
    <property type="project" value="InterPro"/>
</dbReference>
<dbReference type="InterPro" id="IPR011009">
    <property type="entry name" value="Kinase-like_dom_sf"/>
</dbReference>
<dbReference type="RefSeq" id="XP_041293052.1">
    <property type="nucleotide sequence ID" value="XM_041431338.1"/>
</dbReference>
<dbReference type="GeneID" id="64693597"/>
<evidence type="ECO:0000313" key="2">
    <source>
        <dbReference type="EMBL" id="KAG2108682.1"/>
    </source>
</evidence>
<dbReference type="PROSITE" id="PS50011">
    <property type="entry name" value="PROTEIN_KINASE_DOM"/>
    <property type="match status" value="1"/>
</dbReference>
<feature type="non-terminal residue" evidence="2">
    <location>
        <position position="122"/>
    </location>
</feature>
<dbReference type="GO" id="GO:0004672">
    <property type="term" value="F:protein kinase activity"/>
    <property type="evidence" value="ECO:0007669"/>
    <property type="project" value="InterPro"/>
</dbReference>
<gene>
    <name evidence="2" type="ORF">F5147DRAFT_576677</name>
</gene>
<proteinExistence type="predicted"/>
<organism evidence="2 3">
    <name type="scientific">Suillus discolor</name>
    <dbReference type="NCBI Taxonomy" id="1912936"/>
    <lineage>
        <taxon>Eukaryota</taxon>
        <taxon>Fungi</taxon>
        <taxon>Dikarya</taxon>
        <taxon>Basidiomycota</taxon>
        <taxon>Agaricomycotina</taxon>
        <taxon>Agaricomycetes</taxon>
        <taxon>Agaricomycetidae</taxon>
        <taxon>Boletales</taxon>
        <taxon>Suillineae</taxon>
        <taxon>Suillaceae</taxon>
        <taxon>Suillus</taxon>
    </lineage>
</organism>
<dbReference type="SUPFAM" id="SSF56112">
    <property type="entry name" value="Protein kinase-like (PK-like)"/>
    <property type="match status" value="1"/>
</dbReference>
<dbReference type="Pfam" id="PF00069">
    <property type="entry name" value="Pkinase"/>
    <property type="match status" value="1"/>
</dbReference>
<reference evidence="2" key="1">
    <citation type="journal article" date="2020" name="New Phytol.">
        <title>Comparative genomics reveals dynamic genome evolution in host specialist ectomycorrhizal fungi.</title>
        <authorList>
            <person name="Lofgren L.A."/>
            <person name="Nguyen N.H."/>
            <person name="Vilgalys R."/>
            <person name="Ruytinx J."/>
            <person name="Liao H.L."/>
            <person name="Branco S."/>
            <person name="Kuo A."/>
            <person name="LaButti K."/>
            <person name="Lipzen A."/>
            <person name="Andreopoulos W."/>
            <person name="Pangilinan J."/>
            <person name="Riley R."/>
            <person name="Hundley H."/>
            <person name="Na H."/>
            <person name="Barry K."/>
            <person name="Grigoriev I.V."/>
            <person name="Stajich J.E."/>
            <person name="Kennedy P.G."/>
        </authorList>
    </citation>
    <scope>NUCLEOTIDE SEQUENCE</scope>
    <source>
        <strain evidence="2">FC423</strain>
    </source>
</reference>
<comment type="caution">
    <text evidence="2">The sequence shown here is derived from an EMBL/GenBank/DDBJ whole genome shotgun (WGS) entry which is preliminary data.</text>
</comment>
<feature type="domain" description="Protein kinase" evidence="1">
    <location>
        <begin position="1"/>
        <end position="122"/>
    </location>
</feature>
<dbReference type="OrthoDB" id="193860at2759"/>
<name>A0A9P7JUC3_9AGAM</name>
<dbReference type="Proteomes" id="UP000823399">
    <property type="component" value="Unassembled WGS sequence"/>
</dbReference>
<dbReference type="EMBL" id="JABBWM010000026">
    <property type="protein sequence ID" value="KAG2108682.1"/>
    <property type="molecule type" value="Genomic_DNA"/>
</dbReference>
<accession>A0A9P7JUC3</accession>
<evidence type="ECO:0000259" key="1">
    <source>
        <dbReference type="PROSITE" id="PS50011"/>
    </source>
</evidence>
<protein>
    <recommendedName>
        <fullName evidence="1">Protein kinase domain-containing protein</fullName>
    </recommendedName>
</protein>